<dbReference type="Proteomes" id="UP000215506">
    <property type="component" value="Unassembled WGS sequence"/>
</dbReference>
<protein>
    <submittedName>
        <fullName evidence="2">Uncharacterized protein</fullName>
    </submittedName>
</protein>
<sequence>MPGRSTPTSSKRRDTTTTTPAGDDSSIHEQRLTARASSGPHLLAWVAATRQTFTICNPGGHPVAHDRFHRDLLIDSDDVATETAALQAIWLAAHGKDLWGADVATFRIVTSRLVTDTDALHRAAVTSGLVLDLVVDATTNPATDHQLGVRVEWRRADLTCLIQHPRNSR</sequence>
<dbReference type="AlphaFoldDB" id="A0A231GTU3"/>
<dbReference type="EMBL" id="NGAF01000044">
    <property type="protein sequence ID" value="OXR40043.1"/>
    <property type="molecule type" value="Genomic_DNA"/>
</dbReference>
<evidence type="ECO:0000313" key="2">
    <source>
        <dbReference type="EMBL" id="OXR40043.1"/>
    </source>
</evidence>
<comment type="caution">
    <text evidence="2">The sequence shown here is derived from an EMBL/GenBank/DDBJ whole genome shotgun (WGS) entry which is preliminary data.</text>
</comment>
<evidence type="ECO:0000313" key="3">
    <source>
        <dbReference type="Proteomes" id="UP000215506"/>
    </source>
</evidence>
<reference evidence="2 3" key="1">
    <citation type="submission" date="2017-07" db="EMBL/GenBank/DDBJ databases">
        <title>First draft Genome Sequence of Nocardia cerradoensis isolated from human infection.</title>
        <authorList>
            <person name="Carrasco G."/>
        </authorList>
    </citation>
    <scope>NUCLEOTIDE SEQUENCE [LARGE SCALE GENOMIC DNA]</scope>
    <source>
        <strain evidence="2 3">CNM20130759</strain>
    </source>
</reference>
<feature type="region of interest" description="Disordered" evidence="1">
    <location>
        <begin position="1"/>
        <end position="28"/>
    </location>
</feature>
<name>A0A231GTU3_9NOCA</name>
<gene>
    <name evidence="2" type="ORF">B7C42_07888</name>
</gene>
<accession>A0A231GTU3</accession>
<evidence type="ECO:0000256" key="1">
    <source>
        <dbReference type="SAM" id="MobiDB-lite"/>
    </source>
</evidence>
<keyword evidence="3" id="KW-1185">Reference proteome</keyword>
<proteinExistence type="predicted"/>
<organism evidence="2 3">
    <name type="scientific">Nocardia cerradoensis</name>
    <dbReference type="NCBI Taxonomy" id="85688"/>
    <lineage>
        <taxon>Bacteria</taxon>
        <taxon>Bacillati</taxon>
        <taxon>Actinomycetota</taxon>
        <taxon>Actinomycetes</taxon>
        <taxon>Mycobacteriales</taxon>
        <taxon>Nocardiaceae</taxon>
        <taxon>Nocardia</taxon>
    </lineage>
</organism>
<dbReference type="RefSeq" id="WP_094028365.1">
    <property type="nucleotide sequence ID" value="NZ_NGAF01000044.1"/>
</dbReference>